<evidence type="ECO:0000313" key="1">
    <source>
        <dbReference type="EMBL" id="KAH3822242.1"/>
    </source>
</evidence>
<accession>A0A9D4GYN9</accession>
<reference evidence="1" key="1">
    <citation type="journal article" date="2019" name="bioRxiv">
        <title>The Genome of the Zebra Mussel, Dreissena polymorpha: A Resource for Invasive Species Research.</title>
        <authorList>
            <person name="McCartney M.A."/>
            <person name="Auch B."/>
            <person name="Kono T."/>
            <person name="Mallez S."/>
            <person name="Zhang Y."/>
            <person name="Obille A."/>
            <person name="Becker A."/>
            <person name="Abrahante J.E."/>
            <person name="Garbe J."/>
            <person name="Badalamenti J.P."/>
            <person name="Herman A."/>
            <person name="Mangelson H."/>
            <person name="Liachko I."/>
            <person name="Sullivan S."/>
            <person name="Sone E.D."/>
            <person name="Koren S."/>
            <person name="Silverstein K.A.T."/>
            <person name="Beckman K.B."/>
            <person name="Gohl D.M."/>
        </authorList>
    </citation>
    <scope>NUCLEOTIDE SEQUENCE</scope>
    <source>
        <strain evidence="1">Duluth1</strain>
        <tissue evidence="1">Whole animal</tissue>
    </source>
</reference>
<sequence length="59" mass="6650">MLLFLNSKVYIQHLNLKNCCISGSSTLRPFTPAYTCCKVLFLNFSSRILTYLSSAPACR</sequence>
<dbReference type="EMBL" id="JAIWYP010000005">
    <property type="protein sequence ID" value="KAH3822242.1"/>
    <property type="molecule type" value="Genomic_DNA"/>
</dbReference>
<reference evidence="1" key="2">
    <citation type="submission" date="2020-11" db="EMBL/GenBank/DDBJ databases">
        <authorList>
            <person name="McCartney M.A."/>
            <person name="Auch B."/>
            <person name="Kono T."/>
            <person name="Mallez S."/>
            <person name="Becker A."/>
            <person name="Gohl D.M."/>
            <person name="Silverstein K.A.T."/>
            <person name="Koren S."/>
            <person name="Bechman K.B."/>
            <person name="Herman A."/>
            <person name="Abrahante J.E."/>
            <person name="Garbe J."/>
        </authorList>
    </citation>
    <scope>NUCLEOTIDE SEQUENCE</scope>
    <source>
        <strain evidence="1">Duluth1</strain>
        <tissue evidence="1">Whole animal</tissue>
    </source>
</reference>
<proteinExistence type="predicted"/>
<dbReference type="Proteomes" id="UP000828390">
    <property type="component" value="Unassembled WGS sequence"/>
</dbReference>
<name>A0A9D4GYN9_DREPO</name>
<comment type="caution">
    <text evidence="1">The sequence shown here is derived from an EMBL/GenBank/DDBJ whole genome shotgun (WGS) entry which is preliminary data.</text>
</comment>
<gene>
    <name evidence="1" type="ORF">DPMN_124016</name>
</gene>
<evidence type="ECO:0000313" key="2">
    <source>
        <dbReference type="Proteomes" id="UP000828390"/>
    </source>
</evidence>
<organism evidence="1 2">
    <name type="scientific">Dreissena polymorpha</name>
    <name type="common">Zebra mussel</name>
    <name type="synonym">Mytilus polymorpha</name>
    <dbReference type="NCBI Taxonomy" id="45954"/>
    <lineage>
        <taxon>Eukaryota</taxon>
        <taxon>Metazoa</taxon>
        <taxon>Spiralia</taxon>
        <taxon>Lophotrochozoa</taxon>
        <taxon>Mollusca</taxon>
        <taxon>Bivalvia</taxon>
        <taxon>Autobranchia</taxon>
        <taxon>Heteroconchia</taxon>
        <taxon>Euheterodonta</taxon>
        <taxon>Imparidentia</taxon>
        <taxon>Neoheterodontei</taxon>
        <taxon>Myida</taxon>
        <taxon>Dreissenoidea</taxon>
        <taxon>Dreissenidae</taxon>
        <taxon>Dreissena</taxon>
    </lineage>
</organism>
<keyword evidence="2" id="KW-1185">Reference proteome</keyword>
<protein>
    <submittedName>
        <fullName evidence="1">Uncharacterized protein</fullName>
    </submittedName>
</protein>
<dbReference type="AlphaFoldDB" id="A0A9D4GYN9"/>